<comment type="caution">
    <text evidence="1">The sequence shown here is derived from an EMBL/GenBank/DDBJ whole genome shotgun (WGS) entry which is preliminary data.</text>
</comment>
<evidence type="ECO:0000313" key="2">
    <source>
        <dbReference type="Proteomes" id="UP000305401"/>
    </source>
</evidence>
<dbReference type="Proteomes" id="UP000305401">
    <property type="component" value="Unassembled WGS sequence"/>
</dbReference>
<accession>A0AC61S7N2</accession>
<sequence>MNISDIKTPAFVVYEERLRNNLELICSVKKQAGINIIMAFKANALWRTFPIIKEYIKDSTASSLNEMKLGREFLGGNVHTYCPAYTDESITEFLKGSSHITFNSLGQHKRFEGTVLSYNNWNPEKKVSMGLRVNPQCSVIETDIYNPALPGSRFGVTAEEIGCNLPETIEGLHFHALCESTSFDLKKVLDAFECQFGHLLQQIKWVNMGGGHLMTRQGYDINHLIAILSEFKSKYPWLDVILEPGSAFTWRTGDLITGVVDIVKNQGISTAIIDASFACHMPDCLEMPYKPTISESIEPDVCCKFKYRIGGNSCLSGDYMGDWYFPCELKAGDRLTFEDMNHYTTVKTTMFNGLQHPAIVLAHSDGSIHTLREFTYEDYKNRMS</sequence>
<keyword evidence="2" id="KW-1185">Reference proteome</keyword>
<proteinExistence type="predicted"/>
<protein>
    <submittedName>
        <fullName evidence="1">Carboxynorspermidine decarboxylase</fullName>
        <ecNumber evidence="1">4.1.1.96</ecNumber>
    </submittedName>
</protein>
<dbReference type="EMBL" id="SSTG01000009">
    <property type="protein sequence ID" value="THG54836.1"/>
    <property type="molecule type" value="Genomic_DNA"/>
</dbReference>
<dbReference type="EC" id="4.1.1.96" evidence="1"/>
<evidence type="ECO:0000313" key="1">
    <source>
        <dbReference type="EMBL" id="THG54836.1"/>
    </source>
</evidence>
<name>A0AC61S7N2_9BACT</name>
<organism evidence="1 2">
    <name type="scientific">Muribaculum caecicola</name>
    <dbReference type="NCBI Taxonomy" id="3038144"/>
    <lineage>
        <taxon>Bacteria</taxon>
        <taxon>Pseudomonadati</taxon>
        <taxon>Bacteroidota</taxon>
        <taxon>Bacteroidia</taxon>
        <taxon>Bacteroidales</taxon>
        <taxon>Muribaculaceae</taxon>
        <taxon>Muribaculum</taxon>
    </lineage>
</organism>
<gene>
    <name evidence="1" type="primary">nspC</name>
    <name evidence="1" type="ORF">E5990_01655</name>
</gene>
<reference evidence="1" key="1">
    <citation type="submission" date="2019-04" db="EMBL/GenBank/DDBJ databases">
        <title>Microbes associate with the intestines of laboratory mice.</title>
        <authorList>
            <person name="Navarre W."/>
            <person name="Wong E."/>
            <person name="Huang K.C."/>
            <person name="Tropini C."/>
            <person name="Ng K."/>
            <person name="Yu B."/>
        </authorList>
    </citation>
    <scope>NUCLEOTIDE SEQUENCE</scope>
    <source>
        <strain evidence="1">NM86_A22</strain>
    </source>
</reference>
<keyword evidence="1" id="KW-0456">Lyase</keyword>